<evidence type="ECO:0000313" key="1">
    <source>
        <dbReference type="EMBL" id="TCV75198.1"/>
    </source>
</evidence>
<comment type="caution">
    <text evidence="1">The sequence shown here is derived from an EMBL/GenBank/DDBJ whole genome shotgun (WGS) entry which is preliminary data.</text>
</comment>
<dbReference type="RefSeq" id="WP_064044747.1">
    <property type="nucleotide sequence ID" value="NZ_LUUF01000110.1"/>
</dbReference>
<accession>A0ABY2CGB3</accession>
<evidence type="ECO:0000313" key="2">
    <source>
        <dbReference type="Proteomes" id="UP000295649"/>
    </source>
</evidence>
<name>A0ABY2CGB3_METMH</name>
<reference evidence="1 2" key="1">
    <citation type="submission" date="2019-03" db="EMBL/GenBank/DDBJ databases">
        <title>Systems level insights into methane cycling in arid and semi-arid ecosystems.</title>
        <authorList>
            <person name="Kalyuzhnaya M."/>
        </authorList>
    </citation>
    <scope>NUCLEOTIDE SEQUENCE [LARGE SCALE GENOMIC DNA]</scope>
    <source>
        <strain evidence="1 2">S-1</strain>
    </source>
</reference>
<protein>
    <submittedName>
        <fullName evidence="1">Uncharacterized protein</fullName>
    </submittedName>
</protein>
<proteinExistence type="predicted"/>
<keyword evidence="2" id="KW-1185">Reference proteome</keyword>
<sequence>MMVSIKFLVNEFCKGHYDYKVPDHKWQPVFQYIVKNHNGLNFCSDKIHTLWTVNGGHLRRKIRNDKLIAKVLTLTLPGYVGEGLILYRGECRFLFESGQIGFCWTPEIDVATKFASGLNAIESGGVLLRAYAPSAAILSSPNDHSSLQMKEFEYTCDPDLLENITVIRSYEKLSS</sequence>
<gene>
    <name evidence="1" type="ORF">EDE11_1363</name>
</gene>
<dbReference type="Proteomes" id="UP000295649">
    <property type="component" value="Unassembled WGS sequence"/>
</dbReference>
<dbReference type="EMBL" id="SMCN01000036">
    <property type="protein sequence ID" value="TCV75198.1"/>
    <property type="molecule type" value="Genomic_DNA"/>
</dbReference>
<organism evidence="1 2">
    <name type="scientific">Methylomonas methanica</name>
    <dbReference type="NCBI Taxonomy" id="421"/>
    <lineage>
        <taxon>Bacteria</taxon>
        <taxon>Pseudomonadati</taxon>
        <taxon>Pseudomonadota</taxon>
        <taxon>Gammaproteobacteria</taxon>
        <taxon>Methylococcales</taxon>
        <taxon>Methylococcaceae</taxon>
        <taxon>Methylomonas</taxon>
    </lineage>
</organism>